<accession>A0A4Q0A249</accession>
<dbReference type="InterPro" id="IPR045850">
    <property type="entry name" value="TRM2_met"/>
</dbReference>
<comment type="similarity">
    <text evidence="4">Belongs to the class I-like SAM-binding methyltransferase superfamily. RNA M5U methyltransferase family.</text>
</comment>
<dbReference type="PANTHER" id="PTHR45904:SF2">
    <property type="entry name" value="TRNA (URACIL-5-)-METHYLTRANSFERASE HOMOLOG A"/>
    <property type="match status" value="1"/>
</dbReference>
<dbReference type="GO" id="GO:0008173">
    <property type="term" value="F:RNA methyltransferase activity"/>
    <property type="evidence" value="ECO:0007669"/>
    <property type="project" value="InterPro"/>
</dbReference>
<dbReference type="AlphaFoldDB" id="A0A4Q0A249"/>
<evidence type="ECO:0000313" key="6">
    <source>
        <dbReference type="Proteomes" id="UP000268162"/>
    </source>
</evidence>
<comment type="caution">
    <text evidence="4">Lacks conserved residue(s) required for the propagation of feature annotation.</text>
</comment>
<feature type="binding site" evidence="4">
    <location>
        <position position="230"/>
    </location>
    <ligand>
        <name>S-adenosyl-L-methionine</name>
        <dbReference type="ChEBI" id="CHEBI:59789"/>
    </ligand>
</feature>
<dbReference type="EMBL" id="ML002219">
    <property type="protein sequence ID" value="RKP40206.1"/>
    <property type="molecule type" value="Genomic_DNA"/>
</dbReference>
<dbReference type="CDD" id="cd02440">
    <property type="entry name" value="AdoMet_MTases"/>
    <property type="match status" value="1"/>
</dbReference>
<evidence type="ECO:0000256" key="2">
    <source>
        <dbReference type="ARBA" id="ARBA00022679"/>
    </source>
</evidence>
<dbReference type="InterPro" id="IPR029063">
    <property type="entry name" value="SAM-dependent_MTases_sf"/>
</dbReference>
<dbReference type="Proteomes" id="UP000268162">
    <property type="component" value="Unassembled WGS sequence"/>
</dbReference>
<dbReference type="PANTHER" id="PTHR45904">
    <property type="entry name" value="TRNA (URACIL-5-)-METHYLTRANSFERASE"/>
    <property type="match status" value="1"/>
</dbReference>
<dbReference type="PROSITE" id="PS51687">
    <property type="entry name" value="SAM_MT_RNA_M5U"/>
    <property type="match status" value="1"/>
</dbReference>
<gene>
    <name evidence="5" type="ORF">BJ085DRAFT_18747</name>
</gene>
<evidence type="ECO:0000313" key="5">
    <source>
        <dbReference type="EMBL" id="RKP40206.1"/>
    </source>
</evidence>
<evidence type="ECO:0000256" key="3">
    <source>
        <dbReference type="ARBA" id="ARBA00022691"/>
    </source>
</evidence>
<feature type="active site" description="Nucleophile" evidence="4">
    <location>
        <position position="258"/>
    </location>
</feature>
<keyword evidence="3 4" id="KW-0949">S-adenosyl-L-methionine</keyword>
<protein>
    <submittedName>
        <fullName evidence="5">TRM2 tRNA methyltransferase 2-like protein A</fullName>
    </submittedName>
</protein>
<proteinExistence type="inferred from homology"/>
<evidence type="ECO:0000256" key="1">
    <source>
        <dbReference type="ARBA" id="ARBA00022603"/>
    </source>
</evidence>
<feature type="binding site" evidence="4">
    <location>
        <position position="118"/>
    </location>
    <ligand>
        <name>S-adenosyl-L-methionine</name>
        <dbReference type="ChEBI" id="CHEBI:59789"/>
    </ligand>
</feature>
<feature type="binding site" evidence="4">
    <location>
        <position position="173"/>
    </location>
    <ligand>
        <name>S-adenosyl-L-methionine</name>
        <dbReference type="ChEBI" id="CHEBI:59789"/>
    </ligand>
</feature>
<dbReference type="GO" id="GO:0003723">
    <property type="term" value="F:RNA binding"/>
    <property type="evidence" value="ECO:0007669"/>
    <property type="project" value="TreeGrafter"/>
</dbReference>
<keyword evidence="1 4" id="KW-0489">Methyltransferase</keyword>
<dbReference type="SUPFAM" id="SSF53335">
    <property type="entry name" value="S-adenosyl-L-methionine-dependent methyltransferases"/>
    <property type="match status" value="1"/>
</dbReference>
<sequence>MQDYTRERTDLPVYSRIDKTGVWRLFVTRTLESGQNMVIVQYNPTGLDEATIEKVHADLVERFSKGTPTVHSLYIQQSDSKSVDLNPTIPFQLIYGVPHIHENLLNLQFRISPSSFFQANTPAAEKLYTIIRRWAMGQAEPAPSDAVLLDLCCGTGTIGLSMASAFRKVVGIETIPAAIEDAQINAAVNKVENAEFFVGRVEDTLPKQLERLNQEALERGQPTSVVAVLDPPRAGLDRSAIQAVRACRSINRVVFVACDFAASLQNVVDLCRPTTNKFAAHPFRPVQAVPVDLFPDTKHCELVIELVRDYIPAPARTVPAALP</sequence>
<keyword evidence="6" id="KW-1185">Reference proteome</keyword>
<reference evidence="6" key="1">
    <citation type="journal article" date="2018" name="Nat. Microbiol.">
        <title>Leveraging single-cell genomics to expand the fungal tree of life.</title>
        <authorList>
            <person name="Ahrendt S.R."/>
            <person name="Quandt C.A."/>
            <person name="Ciobanu D."/>
            <person name="Clum A."/>
            <person name="Salamov A."/>
            <person name="Andreopoulos B."/>
            <person name="Cheng J.F."/>
            <person name="Woyke T."/>
            <person name="Pelin A."/>
            <person name="Henrissat B."/>
            <person name="Reynolds N.K."/>
            <person name="Benny G.L."/>
            <person name="Smith M.E."/>
            <person name="James T.Y."/>
            <person name="Grigoriev I.V."/>
        </authorList>
    </citation>
    <scope>NUCLEOTIDE SEQUENCE [LARGE SCALE GENOMIC DNA]</scope>
    <source>
        <strain evidence="6">RSA 468</strain>
    </source>
</reference>
<organism evidence="5 6">
    <name type="scientific">Dimargaris cristalligena</name>
    <dbReference type="NCBI Taxonomy" id="215637"/>
    <lineage>
        <taxon>Eukaryota</taxon>
        <taxon>Fungi</taxon>
        <taxon>Fungi incertae sedis</taxon>
        <taxon>Zoopagomycota</taxon>
        <taxon>Kickxellomycotina</taxon>
        <taxon>Dimargaritomycetes</taxon>
        <taxon>Dimargaritales</taxon>
        <taxon>Dimargaritaceae</taxon>
        <taxon>Dimargaris</taxon>
    </lineage>
</organism>
<name>A0A4Q0A249_9FUNG</name>
<dbReference type="GO" id="GO:0006396">
    <property type="term" value="P:RNA processing"/>
    <property type="evidence" value="ECO:0007669"/>
    <property type="project" value="InterPro"/>
</dbReference>
<keyword evidence="2 4" id="KW-0808">Transferase</keyword>
<dbReference type="Gene3D" id="3.40.50.150">
    <property type="entry name" value="Vaccinia Virus protein VP39"/>
    <property type="match status" value="1"/>
</dbReference>
<dbReference type="GO" id="GO:0032259">
    <property type="term" value="P:methylation"/>
    <property type="evidence" value="ECO:0007669"/>
    <property type="project" value="UniProtKB-KW"/>
</dbReference>
<dbReference type="Pfam" id="PF05958">
    <property type="entry name" value="tRNA_U5-meth_tr"/>
    <property type="match status" value="1"/>
</dbReference>
<dbReference type="InterPro" id="IPR010280">
    <property type="entry name" value="U5_MeTrfase_fam"/>
</dbReference>
<dbReference type="STRING" id="215637.A0A4Q0A249"/>
<evidence type="ECO:0000256" key="4">
    <source>
        <dbReference type="PROSITE-ProRule" id="PRU01024"/>
    </source>
</evidence>